<comment type="caution">
    <text evidence="2">The sequence shown here is derived from an EMBL/GenBank/DDBJ whole genome shotgun (WGS) entry which is preliminary data.</text>
</comment>
<dbReference type="OrthoDB" id="48818at2759"/>
<accession>A0A9K3PF64</accession>
<proteinExistence type="predicted"/>
<evidence type="ECO:0000313" key="3">
    <source>
        <dbReference type="Proteomes" id="UP000693970"/>
    </source>
</evidence>
<dbReference type="AlphaFoldDB" id="A0A9K3PF64"/>
<organism evidence="2 3">
    <name type="scientific">Nitzschia inconspicua</name>
    <dbReference type="NCBI Taxonomy" id="303405"/>
    <lineage>
        <taxon>Eukaryota</taxon>
        <taxon>Sar</taxon>
        <taxon>Stramenopiles</taxon>
        <taxon>Ochrophyta</taxon>
        <taxon>Bacillariophyta</taxon>
        <taxon>Bacillariophyceae</taxon>
        <taxon>Bacillariophycidae</taxon>
        <taxon>Bacillariales</taxon>
        <taxon>Bacillariaceae</taxon>
        <taxon>Nitzschia</taxon>
    </lineage>
</organism>
<reference evidence="2" key="2">
    <citation type="submission" date="2021-04" db="EMBL/GenBank/DDBJ databases">
        <authorList>
            <person name="Podell S."/>
        </authorList>
    </citation>
    <scope>NUCLEOTIDE SEQUENCE</scope>
    <source>
        <strain evidence="2">Hildebrandi</strain>
    </source>
</reference>
<feature type="domain" description="DUF6824" evidence="1">
    <location>
        <begin position="341"/>
        <end position="427"/>
    </location>
</feature>
<keyword evidence="3" id="KW-1185">Reference proteome</keyword>
<gene>
    <name evidence="2" type="ORF">IV203_032679</name>
</gene>
<dbReference type="EMBL" id="JAGRRH010000022">
    <property type="protein sequence ID" value="KAG7345148.1"/>
    <property type="molecule type" value="Genomic_DNA"/>
</dbReference>
<sequence>MNLPRKDDDSDAVRRQPTAIEAELAQELDHLPKMEQLRTIQDIEGKNILAAAEPNKLVRLGLDALERRIQEMFRTTNEASLVALLQNPFAKDRQLRLKMLRAENFDSDLALKRLINFLAMLKELLADSNHHGDELRPLELNKDFVSAERDRQNLGALQLLLFRDQTGRRVAGCFDVETPSLFRVGNSESSLLKEAFYLLQTASEDETTQKEGLVFVFTILSASSSIVTGSLTSILGRLFQNGPLRIAAIHVCSPNTPEMQNASAAVIRQLDRRDRIKARFHHGTSWEYTKSLKQFGVPTDWLPTTQADGTVRNNYHKQWLAIQEAKEGPNFDSIECPYSLDILLGRGQILQFHKGNISLREEFIRDRYPQYVAARNKQQKDAVLNQILDDLAAKKRRFLKQKEDNVGLWYEISRSEARSKLVTSFREHKRAMERKPTPFPT</sequence>
<dbReference type="InterPro" id="IPR049227">
    <property type="entry name" value="DUF6824"/>
</dbReference>
<name>A0A9K3PF64_9STRA</name>
<evidence type="ECO:0000313" key="2">
    <source>
        <dbReference type="EMBL" id="KAG7345148.1"/>
    </source>
</evidence>
<dbReference type="Proteomes" id="UP000693970">
    <property type="component" value="Unassembled WGS sequence"/>
</dbReference>
<protein>
    <recommendedName>
        <fullName evidence="1">DUF6824 domain-containing protein</fullName>
    </recommendedName>
</protein>
<evidence type="ECO:0000259" key="1">
    <source>
        <dbReference type="Pfam" id="PF20710"/>
    </source>
</evidence>
<reference evidence="2" key="1">
    <citation type="journal article" date="2021" name="Sci. Rep.">
        <title>Diploid genomic architecture of Nitzschia inconspicua, an elite biomass production diatom.</title>
        <authorList>
            <person name="Oliver A."/>
            <person name="Podell S."/>
            <person name="Pinowska A."/>
            <person name="Traller J.C."/>
            <person name="Smith S.R."/>
            <person name="McClure R."/>
            <person name="Beliaev A."/>
            <person name="Bohutskyi P."/>
            <person name="Hill E.A."/>
            <person name="Rabines A."/>
            <person name="Zheng H."/>
            <person name="Allen L.Z."/>
            <person name="Kuo A."/>
            <person name="Grigoriev I.V."/>
            <person name="Allen A.E."/>
            <person name="Hazlebeck D."/>
            <person name="Allen E.E."/>
        </authorList>
    </citation>
    <scope>NUCLEOTIDE SEQUENCE</scope>
    <source>
        <strain evidence="2">Hildebrandi</strain>
    </source>
</reference>
<dbReference type="Pfam" id="PF20710">
    <property type="entry name" value="DUF6824"/>
    <property type="match status" value="1"/>
</dbReference>